<evidence type="ECO:0000313" key="2">
    <source>
        <dbReference type="EMBL" id="KIQ59489.1"/>
    </source>
</evidence>
<comment type="caution">
    <text evidence="2">The sequence shown here is derived from an EMBL/GenBank/DDBJ whole genome shotgun (WGS) entry which is preliminary data.</text>
</comment>
<feature type="domain" description="GST N-terminal" evidence="1">
    <location>
        <begin position="6"/>
        <end position="87"/>
    </location>
</feature>
<dbReference type="RefSeq" id="WP_042729695.1">
    <property type="nucleotide sequence ID" value="NZ_JXNZ01000072.1"/>
</dbReference>
<dbReference type="Pfam" id="PF13409">
    <property type="entry name" value="GST_N_2"/>
    <property type="match status" value="1"/>
</dbReference>
<dbReference type="Gene3D" id="1.20.1050.10">
    <property type="match status" value="1"/>
</dbReference>
<evidence type="ECO:0000313" key="3">
    <source>
        <dbReference type="Proteomes" id="UP000032101"/>
    </source>
</evidence>
<name>A0A0D0PAW6_PSEFL</name>
<dbReference type="EMBL" id="JXNZ01000072">
    <property type="protein sequence ID" value="KIQ59489.1"/>
    <property type="molecule type" value="Genomic_DNA"/>
</dbReference>
<reference evidence="2 3" key="1">
    <citation type="submission" date="2015-01" db="EMBL/GenBank/DDBJ databases">
        <title>Draft Genome Sequence of the Biocontrol and Plant Growth-Promoting Rhizobacteria (PGPR) Pseudomonas fluorescens UM270.</title>
        <authorList>
            <person name="Hernandez-Salmeron J.E."/>
            <person name="Santoyo G."/>
            <person name="Moreno-Hagelsieb G."/>
            <person name="Hernandez-Leon R."/>
        </authorList>
    </citation>
    <scope>NUCLEOTIDE SEQUENCE [LARGE SCALE GENOMIC DNA]</scope>
    <source>
        <strain evidence="2 3">UM270</strain>
    </source>
</reference>
<dbReference type="SUPFAM" id="SSF47616">
    <property type="entry name" value="GST C-terminal domain-like"/>
    <property type="match status" value="1"/>
</dbReference>
<proteinExistence type="predicted"/>
<dbReference type="PATRIC" id="fig|294.124.peg.2127"/>
<dbReference type="CDD" id="cd00570">
    <property type="entry name" value="GST_N_family"/>
    <property type="match status" value="1"/>
</dbReference>
<evidence type="ECO:0000259" key="1">
    <source>
        <dbReference type="PROSITE" id="PS50404"/>
    </source>
</evidence>
<dbReference type="PANTHER" id="PTHR44051">
    <property type="entry name" value="GLUTATHIONE S-TRANSFERASE-RELATED"/>
    <property type="match status" value="1"/>
</dbReference>
<dbReference type="Proteomes" id="UP000032101">
    <property type="component" value="Unassembled WGS sequence"/>
</dbReference>
<dbReference type="Gene3D" id="3.40.30.10">
    <property type="entry name" value="Glutaredoxin"/>
    <property type="match status" value="1"/>
</dbReference>
<dbReference type="PANTHER" id="PTHR44051:SF8">
    <property type="entry name" value="GLUTATHIONE S-TRANSFERASE GSTA"/>
    <property type="match status" value="1"/>
</dbReference>
<dbReference type="InterPro" id="IPR036282">
    <property type="entry name" value="Glutathione-S-Trfase_C_sf"/>
</dbReference>
<organism evidence="2 3">
    <name type="scientific">Pseudomonas fluorescens</name>
    <dbReference type="NCBI Taxonomy" id="294"/>
    <lineage>
        <taxon>Bacteria</taxon>
        <taxon>Pseudomonadati</taxon>
        <taxon>Pseudomonadota</taxon>
        <taxon>Gammaproteobacteria</taxon>
        <taxon>Pseudomonadales</taxon>
        <taxon>Pseudomonadaceae</taxon>
        <taxon>Pseudomonas</taxon>
    </lineage>
</organism>
<dbReference type="AlphaFoldDB" id="A0A0D0PAW6"/>
<dbReference type="Pfam" id="PF14834">
    <property type="entry name" value="GST_C_4"/>
    <property type="match status" value="1"/>
</dbReference>
<dbReference type="OrthoDB" id="8857552at2"/>
<dbReference type="InterPro" id="IPR004045">
    <property type="entry name" value="Glutathione_S-Trfase_N"/>
</dbReference>
<dbReference type="InterPro" id="IPR036249">
    <property type="entry name" value="Thioredoxin-like_sf"/>
</dbReference>
<sequence>MEQDSMKLYVDHQCTSPFAMCAFVALKECRFDFDLHYLDLSQGDHQRPPFTGISLTHRVPTLVDGAFSLAESSAIAEYLNDIAPQARLFPVDVQARAQARQVQAWLRSDFFNLRGNRPTETIFIAPSKEPLGPLAVADARRLVETLSHSLRDGKAFLFNEWCIADVDAAGMLNRLIYNGDPVPQTLKDYALRAWDRESVHHWLDLDRQGNTTSSGR</sequence>
<dbReference type="InterPro" id="IPR034338">
    <property type="entry name" value="GST_4_C"/>
</dbReference>
<dbReference type="CDD" id="cd03195">
    <property type="entry name" value="GST_C_4"/>
    <property type="match status" value="1"/>
</dbReference>
<gene>
    <name evidence="2" type="ORF">RL74_10320</name>
</gene>
<protein>
    <recommendedName>
        <fullName evidence="1">GST N-terminal domain-containing protein</fullName>
    </recommendedName>
</protein>
<dbReference type="SUPFAM" id="SSF52833">
    <property type="entry name" value="Thioredoxin-like"/>
    <property type="match status" value="1"/>
</dbReference>
<dbReference type="PROSITE" id="PS50404">
    <property type="entry name" value="GST_NTER"/>
    <property type="match status" value="1"/>
</dbReference>
<accession>A0A0D0PAW6</accession>
<dbReference type="NCBIfam" id="NF011693">
    <property type="entry name" value="PRK15113.1"/>
    <property type="match status" value="1"/>
</dbReference>